<evidence type="ECO:0000313" key="2">
    <source>
        <dbReference type="EMBL" id="KKL19416.1"/>
    </source>
</evidence>
<proteinExistence type="predicted"/>
<dbReference type="AlphaFoldDB" id="A0A0F9DP20"/>
<gene>
    <name evidence="2" type="ORF">LCGC14_2465680</name>
    <name evidence="1" type="ORF">LCGC14_2559030</name>
</gene>
<evidence type="ECO:0000313" key="1">
    <source>
        <dbReference type="EMBL" id="KKL10117.1"/>
    </source>
</evidence>
<sequence>MNALSLLQLVISLLEAMARNTETKKDDLVIAGIQRAISELQSVRGTIVTKSQLEGLRTKDLW</sequence>
<protein>
    <submittedName>
        <fullName evidence="2">Uncharacterized protein</fullName>
    </submittedName>
</protein>
<accession>A0A0F9DP20</accession>
<name>A0A0F9DP20_9ZZZZ</name>
<dbReference type="EMBL" id="LAZR01042194">
    <property type="protein sequence ID" value="KKL10117.1"/>
    <property type="molecule type" value="Genomic_DNA"/>
</dbReference>
<dbReference type="EMBL" id="LAZR01038496">
    <property type="protein sequence ID" value="KKL19416.1"/>
    <property type="molecule type" value="Genomic_DNA"/>
</dbReference>
<organism evidence="2">
    <name type="scientific">marine sediment metagenome</name>
    <dbReference type="NCBI Taxonomy" id="412755"/>
    <lineage>
        <taxon>unclassified sequences</taxon>
        <taxon>metagenomes</taxon>
        <taxon>ecological metagenomes</taxon>
    </lineage>
</organism>
<reference evidence="2" key="1">
    <citation type="journal article" date="2015" name="Nature">
        <title>Complex archaea that bridge the gap between prokaryotes and eukaryotes.</title>
        <authorList>
            <person name="Spang A."/>
            <person name="Saw J.H."/>
            <person name="Jorgensen S.L."/>
            <person name="Zaremba-Niedzwiedzka K."/>
            <person name="Martijn J."/>
            <person name="Lind A.E."/>
            <person name="van Eijk R."/>
            <person name="Schleper C."/>
            <person name="Guy L."/>
            <person name="Ettema T.J."/>
        </authorList>
    </citation>
    <scope>NUCLEOTIDE SEQUENCE</scope>
</reference>
<dbReference type="InterPro" id="IPR027421">
    <property type="entry name" value="DNA_pol_lamdba_lyase_dom_sf"/>
</dbReference>
<comment type="caution">
    <text evidence="2">The sequence shown here is derived from an EMBL/GenBank/DDBJ whole genome shotgun (WGS) entry which is preliminary data.</text>
</comment>
<dbReference type="SUPFAM" id="SSF47802">
    <property type="entry name" value="DNA polymerase beta, N-terminal domain-like"/>
    <property type="match status" value="1"/>
</dbReference>